<dbReference type="Proteomes" id="UP000636453">
    <property type="component" value="Unassembled WGS sequence"/>
</dbReference>
<evidence type="ECO:0000313" key="1">
    <source>
        <dbReference type="EMBL" id="GHE28023.1"/>
    </source>
</evidence>
<reference evidence="1" key="2">
    <citation type="submission" date="2020-09" db="EMBL/GenBank/DDBJ databases">
        <authorList>
            <person name="Sun Q."/>
            <person name="Kim S."/>
        </authorList>
    </citation>
    <scope>NUCLEOTIDE SEQUENCE</scope>
    <source>
        <strain evidence="1">KCTC 32020</strain>
    </source>
</reference>
<name>A0A918YWS2_9GAMM</name>
<dbReference type="RefSeq" id="WP_146473915.1">
    <property type="nucleotide sequence ID" value="NZ_BNCF01000002.1"/>
</dbReference>
<dbReference type="OrthoDB" id="6120981at2"/>
<keyword evidence="2" id="KW-1185">Reference proteome</keyword>
<dbReference type="AlphaFoldDB" id="A0A918YWS2"/>
<organism evidence="1 2">
    <name type="scientific">Vulcaniibacterium thermophilum</name>
    <dbReference type="NCBI Taxonomy" id="1169913"/>
    <lineage>
        <taxon>Bacteria</taxon>
        <taxon>Pseudomonadati</taxon>
        <taxon>Pseudomonadota</taxon>
        <taxon>Gammaproteobacteria</taxon>
        <taxon>Lysobacterales</taxon>
        <taxon>Lysobacteraceae</taxon>
        <taxon>Vulcaniibacterium</taxon>
    </lineage>
</organism>
<evidence type="ECO:0008006" key="3">
    <source>
        <dbReference type="Google" id="ProtNLM"/>
    </source>
</evidence>
<dbReference type="EMBL" id="BNCF01000002">
    <property type="protein sequence ID" value="GHE28023.1"/>
    <property type="molecule type" value="Genomic_DNA"/>
</dbReference>
<evidence type="ECO:0000313" key="2">
    <source>
        <dbReference type="Proteomes" id="UP000636453"/>
    </source>
</evidence>
<reference evidence="1" key="1">
    <citation type="journal article" date="2014" name="Int. J. Syst. Evol. Microbiol.">
        <title>Complete genome sequence of Corynebacterium casei LMG S-19264T (=DSM 44701T), isolated from a smear-ripened cheese.</title>
        <authorList>
            <consortium name="US DOE Joint Genome Institute (JGI-PGF)"/>
            <person name="Walter F."/>
            <person name="Albersmeier A."/>
            <person name="Kalinowski J."/>
            <person name="Ruckert C."/>
        </authorList>
    </citation>
    <scope>NUCLEOTIDE SEQUENCE</scope>
    <source>
        <strain evidence="1">KCTC 32020</strain>
    </source>
</reference>
<dbReference type="PROSITE" id="PS51257">
    <property type="entry name" value="PROKAR_LIPOPROTEIN"/>
    <property type="match status" value="1"/>
</dbReference>
<sequence length="105" mass="11390">MRRWLLPAAFVLLASGCVWVKLAPGAKAVRVLAQGAAPAGCEQRGEIAVSVKDSIGFYERNDLRVRDELETLARNEAPGLQADTIQPLGPPLNGEQRFAAYRCGR</sequence>
<proteinExistence type="predicted"/>
<protein>
    <recommendedName>
        <fullName evidence="3">DUF4156 domain-containing protein</fullName>
    </recommendedName>
</protein>
<dbReference type="Pfam" id="PF13698">
    <property type="entry name" value="DUF4156"/>
    <property type="match status" value="1"/>
</dbReference>
<gene>
    <name evidence="1" type="ORF">GCM10007167_07060</name>
</gene>
<accession>A0A918YWS2</accession>
<comment type="caution">
    <text evidence="1">The sequence shown here is derived from an EMBL/GenBank/DDBJ whole genome shotgun (WGS) entry which is preliminary data.</text>
</comment>
<dbReference type="InterPro" id="IPR025294">
    <property type="entry name" value="DUF4156"/>
</dbReference>